<dbReference type="GeneID" id="107493581"/>
<sequence>MKEPREPLPSRRRGTREREPSVLSPSQLSQEIQGNPSSRLILFWFSCKGNWCTSRSKGRTLRNGGGTHLASPTRKKFADQPRRVQSTRDIKTAEFITGDAG</sequence>
<dbReference type="Proteomes" id="UP000515211">
    <property type="component" value="Chromosome 6"/>
</dbReference>
<evidence type="ECO:0000256" key="1">
    <source>
        <dbReference type="SAM" id="MobiDB-lite"/>
    </source>
</evidence>
<dbReference type="RefSeq" id="XP_020980281.1">
    <property type="nucleotide sequence ID" value="XM_021124622.2"/>
</dbReference>
<feature type="compositionally biased region" description="Basic and acidic residues" evidence="1">
    <location>
        <begin position="76"/>
        <end position="86"/>
    </location>
</feature>
<protein>
    <submittedName>
        <fullName evidence="3">Uncharacterized protein LOC107493581</fullName>
    </submittedName>
</protein>
<dbReference type="KEGG" id="adu:107493581"/>
<reference evidence="2" key="1">
    <citation type="journal article" date="2016" name="Nat. Genet.">
        <title>The genome sequences of Arachis duranensis and Arachis ipaensis, the diploid ancestors of cultivated peanut.</title>
        <authorList>
            <person name="Bertioli D.J."/>
            <person name="Cannon S.B."/>
            <person name="Froenicke L."/>
            <person name="Huang G."/>
            <person name="Farmer A.D."/>
            <person name="Cannon E.K."/>
            <person name="Liu X."/>
            <person name="Gao D."/>
            <person name="Clevenger J."/>
            <person name="Dash S."/>
            <person name="Ren L."/>
            <person name="Moretzsohn M.C."/>
            <person name="Shirasawa K."/>
            <person name="Huang W."/>
            <person name="Vidigal B."/>
            <person name="Abernathy B."/>
            <person name="Chu Y."/>
            <person name="Niederhuth C.E."/>
            <person name="Umale P."/>
            <person name="Araujo A.C."/>
            <person name="Kozik A."/>
            <person name="Kim K.D."/>
            <person name="Burow M.D."/>
            <person name="Varshney R.K."/>
            <person name="Wang X."/>
            <person name="Zhang X."/>
            <person name="Barkley N."/>
            <person name="Guimaraes P.M."/>
            <person name="Isobe S."/>
            <person name="Guo B."/>
            <person name="Liao B."/>
            <person name="Stalker H.T."/>
            <person name="Schmitz R.J."/>
            <person name="Scheffler B.E."/>
            <person name="Leal-Bertioli S.C."/>
            <person name="Xun X."/>
            <person name="Jackson S.A."/>
            <person name="Michelmore R."/>
            <person name="Ozias-Akins P."/>
        </authorList>
    </citation>
    <scope>NUCLEOTIDE SEQUENCE [LARGE SCALE GENOMIC DNA]</scope>
    <source>
        <strain evidence="2">cv. V14167</strain>
    </source>
</reference>
<feature type="region of interest" description="Disordered" evidence="1">
    <location>
        <begin position="62"/>
        <end position="86"/>
    </location>
</feature>
<dbReference type="AlphaFoldDB" id="A0A6P5MB90"/>
<feature type="region of interest" description="Disordered" evidence="1">
    <location>
        <begin position="1"/>
        <end position="31"/>
    </location>
</feature>
<gene>
    <name evidence="3" type="primary">LOC107493581</name>
</gene>
<organism evidence="2 3">
    <name type="scientific">Arachis duranensis</name>
    <name type="common">Wild peanut</name>
    <dbReference type="NCBI Taxonomy" id="130453"/>
    <lineage>
        <taxon>Eukaryota</taxon>
        <taxon>Viridiplantae</taxon>
        <taxon>Streptophyta</taxon>
        <taxon>Embryophyta</taxon>
        <taxon>Tracheophyta</taxon>
        <taxon>Spermatophyta</taxon>
        <taxon>Magnoliopsida</taxon>
        <taxon>eudicotyledons</taxon>
        <taxon>Gunneridae</taxon>
        <taxon>Pentapetalae</taxon>
        <taxon>rosids</taxon>
        <taxon>fabids</taxon>
        <taxon>Fabales</taxon>
        <taxon>Fabaceae</taxon>
        <taxon>Papilionoideae</taxon>
        <taxon>50 kb inversion clade</taxon>
        <taxon>dalbergioids sensu lato</taxon>
        <taxon>Dalbergieae</taxon>
        <taxon>Pterocarpus clade</taxon>
        <taxon>Arachis</taxon>
    </lineage>
</organism>
<reference evidence="3" key="2">
    <citation type="submission" date="2025-08" db="UniProtKB">
        <authorList>
            <consortium name="RefSeq"/>
        </authorList>
    </citation>
    <scope>IDENTIFICATION</scope>
    <source>
        <tissue evidence="3">Whole plant</tissue>
    </source>
</reference>
<keyword evidence="2" id="KW-1185">Reference proteome</keyword>
<evidence type="ECO:0000313" key="3">
    <source>
        <dbReference type="RefSeq" id="XP_020980281.1"/>
    </source>
</evidence>
<evidence type="ECO:0000313" key="2">
    <source>
        <dbReference type="Proteomes" id="UP000515211"/>
    </source>
</evidence>
<proteinExistence type="predicted"/>
<name>A0A6P5MB90_ARADU</name>
<accession>A0A6P5MB90</accession>